<evidence type="ECO:0000313" key="13">
    <source>
        <dbReference type="EMBL" id="DAZ93744.1"/>
    </source>
</evidence>
<dbReference type="PANTHER" id="PTHR46208:SF1">
    <property type="entry name" value="MITOCHONDRIAL IMPORT RECEPTOR SUBUNIT TOM70"/>
    <property type="match status" value="1"/>
</dbReference>
<dbReference type="PROSITE" id="PS50005">
    <property type="entry name" value="TPR"/>
    <property type="match status" value="2"/>
</dbReference>
<dbReference type="GO" id="GO:0008320">
    <property type="term" value="F:protein transmembrane transporter activity"/>
    <property type="evidence" value="ECO:0007669"/>
    <property type="project" value="TreeGrafter"/>
</dbReference>
<organism evidence="13 14">
    <name type="scientific">Lagenidium giganteum</name>
    <dbReference type="NCBI Taxonomy" id="4803"/>
    <lineage>
        <taxon>Eukaryota</taxon>
        <taxon>Sar</taxon>
        <taxon>Stramenopiles</taxon>
        <taxon>Oomycota</taxon>
        <taxon>Peronosporomycetes</taxon>
        <taxon>Pythiales</taxon>
        <taxon>Pythiaceae</taxon>
    </lineage>
</organism>
<evidence type="ECO:0000256" key="3">
    <source>
        <dbReference type="ARBA" id="ARBA00022737"/>
    </source>
</evidence>
<dbReference type="AlphaFoldDB" id="A0AAV2YK97"/>
<dbReference type="Pfam" id="PF13432">
    <property type="entry name" value="TPR_16"/>
    <property type="match status" value="1"/>
</dbReference>
<evidence type="ECO:0000313" key="14">
    <source>
        <dbReference type="Proteomes" id="UP001146120"/>
    </source>
</evidence>
<accession>A0AAV2YK97</accession>
<name>A0AAV2YK97_9STRA</name>
<dbReference type="SMART" id="SM00028">
    <property type="entry name" value="TPR"/>
    <property type="match status" value="11"/>
</dbReference>
<feature type="repeat" description="TPR" evidence="10">
    <location>
        <begin position="330"/>
        <end position="363"/>
    </location>
</feature>
<keyword evidence="8 12" id="KW-0472">Membrane</keyword>
<sequence>MANARSSNALMQLAVLASISAISCFVLYEVYRRKNLALDGKKSKAKEQDDAKECAVVEESVNKMKKTAKPTPVAPKKTLKPQESTDPTHTKDSNGQMEASAATQKYKAGAYAEAIQLYGLAIELCEQTVPLDQRNLKVMYANRAAAYEKLGDHMNVIKDCSSAIKIDNRHAKAFMRRAKAKAMVGDMAGALVDFVCLLVISEQKGEQLDEKLAVDISKVHAEVTAEQTKEAMEKVKKVTKRYLPDTFFVTSYYSSFHADDDENDIVADKSSASYTVELEKLGKSDAVRAARGELLVKRALAFKQETEYDEAATDLEQALSLLAPSDLAYYTANVECGTYFHLRGEFEKAKACFEAALSVKPSSIFAKIRMGGLCFDQKDLPGALSWFDQALAIKPESSTAHFHRGQLHSIDTSGEAQETLALAFKDLERCIELAPDFTMAYIQLGVTHARIGSFDKAAEYLKLASELSPNVPEIYNYLGETYMQMMQVPGSGVDLKMVEDMFEKSIEMDPSYPMAYINQGNLLVQKGSQYGHEALALFEKAVRMCPRSKFAYCHLAQVYMAMQDYPRAVDQVDKAIGFAFTEEELSELFGLRITAETHQKAQLLLK</sequence>
<evidence type="ECO:0000256" key="12">
    <source>
        <dbReference type="SAM" id="Phobius"/>
    </source>
</evidence>
<protein>
    <recommendedName>
        <fullName evidence="15">Mitochondrial import receptor subunit TOM70</fullName>
    </recommendedName>
</protein>
<reference evidence="13" key="1">
    <citation type="submission" date="2022-11" db="EMBL/GenBank/DDBJ databases">
        <authorList>
            <person name="Morgan W.R."/>
            <person name="Tartar A."/>
        </authorList>
    </citation>
    <scope>NUCLEOTIDE SEQUENCE</scope>
    <source>
        <strain evidence="13">ARSEF 373</strain>
    </source>
</reference>
<evidence type="ECO:0000256" key="7">
    <source>
        <dbReference type="ARBA" id="ARBA00023128"/>
    </source>
</evidence>
<dbReference type="GO" id="GO:0045039">
    <property type="term" value="P:protein insertion into mitochondrial inner membrane"/>
    <property type="evidence" value="ECO:0007669"/>
    <property type="project" value="TreeGrafter"/>
</dbReference>
<feature type="region of interest" description="Disordered" evidence="11">
    <location>
        <begin position="63"/>
        <end position="99"/>
    </location>
</feature>
<evidence type="ECO:0000256" key="6">
    <source>
        <dbReference type="ARBA" id="ARBA00022989"/>
    </source>
</evidence>
<keyword evidence="14" id="KW-1185">Reference proteome</keyword>
<dbReference type="Gene3D" id="1.25.40.10">
    <property type="entry name" value="Tetratricopeptide repeat domain"/>
    <property type="match status" value="2"/>
</dbReference>
<keyword evidence="3" id="KW-0677">Repeat</keyword>
<dbReference type="GO" id="GO:0030943">
    <property type="term" value="F:mitochondrion targeting sequence binding"/>
    <property type="evidence" value="ECO:0007669"/>
    <property type="project" value="TreeGrafter"/>
</dbReference>
<evidence type="ECO:0000256" key="1">
    <source>
        <dbReference type="ARBA" id="ARBA00004572"/>
    </source>
</evidence>
<keyword evidence="4" id="KW-1000">Mitochondrion outer membrane</keyword>
<evidence type="ECO:0000256" key="8">
    <source>
        <dbReference type="ARBA" id="ARBA00023136"/>
    </source>
</evidence>
<evidence type="ECO:0008006" key="15">
    <source>
        <dbReference type="Google" id="ProtNLM"/>
    </source>
</evidence>
<dbReference type="GO" id="GO:0005741">
    <property type="term" value="C:mitochondrial outer membrane"/>
    <property type="evidence" value="ECO:0007669"/>
    <property type="project" value="UniProtKB-SubCell"/>
</dbReference>
<dbReference type="EMBL" id="DAKRPA010000295">
    <property type="protein sequence ID" value="DAZ93744.1"/>
    <property type="molecule type" value="Genomic_DNA"/>
</dbReference>
<dbReference type="Pfam" id="PF13181">
    <property type="entry name" value="TPR_8"/>
    <property type="match status" value="1"/>
</dbReference>
<keyword evidence="7" id="KW-0496">Mitochondrion</keyword>
<feature type="transmembrane region" description="Helical" evidence="12">
    <location>
        <begin position="12"/>
        <end position="31"/>
    </location>
</feature>
<evidence type="ECO:0000256" key="9">
    <source>
        <dbReference type="ARBA" id="ARBA00038030"/>
    </source>
</evidence>
<evidence type="ECO:0000256" key="10">
    <source>
        <dbReference type="PROSITE-ProRule" id="PRU00339"/>
    </source>
</evidence>
<evidence type="ECO:0000256" key="4">
    <source>
        <dbReference type="ARBA" id="ARBA00022787"/>
    </source>
</evidence>
<keyword evidence="5 10" id="KW-0802">TPR repeat</keyword>
<dbReference type="InterPro" id="IPR019734">
    <property type="entry name" value="TPR_rpt"/>
</dbReference>
<evidence type="ECO:0000256" key="2">
    <source>
        <dbReference type="ARBA" id="ARBA00022692"/>
    </source>
</evidence>
<keyword evidence="2 12" id="KW-0812">Transmembrane</keyword>
<feature type="repeat" description="TPR" evidence="10">
    <location>
        <begin position="438"/>
        <end position="471"/>
    </location>
</feature>
<comment type="subcellular location">
    <subcellularLocation>
        <location evidence="1">Mitochondrion outer membrane</location>
        <topology evidence="1">Single-pass membrane protein</topology>
    </subcellularLocation>
</comment>
<dbReference type="PANTHER" id="PTHR46208">
    <property type="entry name" value="MITOCHONDRIAL IMPORT RECEPTOR SUBUNIT TOM70"/>
    <property type="match status" value="1"/>
</dbReference>
<dbReference type="PROSITE" id="PS51257">
    <property type="entry name" value="PROKAR_LIPOPROTEIN"/>
    <property type="match status" value="1"/>
</dbReference>
<reference evidence="13" key="2">
    <citation type="journal article" date="2023" name="Microbiol Resour">
        <title>Decontamination and Annotation of the Draft Genome Sequence of the Oomycete Lagenidium giganteum ARSEF 373.</title>
        <authorList>
            <person name="Morgan W.R."/>
            <person name="Tartar A."/>
        </authorList>
    </citation>
    <scope>NUCLEOTIDE SEQUENCE</scope>
    <source>
        <strain evidence="13">ARSEF 373</strain>
    </source>
</reference>
<dbReference type="GO" id="GO:0030150">
    <property type="term" value="P:protein import into mitochondrial matrix"/>
    <property type="evidence" value="ECO:0007669"/>
    <property type="project" value="TreeGrafter"/>
</dbReference>
<dbReference type="SUPFAM" id="SSF48452">
    <property type="entry name" value="TPR-like"/>
    <property type="match status" value="2"/>
</dbReference>
<evidence type="ECO:0000256" key="11">
    <source>
        <dbReference type="SAM" id="MobiDB-lite"/>
    </source>
</evidence>
<keyword evidence="6 12" id="KW-1133">Transmembrane helix</keyword>
<comment type="caution">
    <text evidence="13">The sequence shown here is derived from an EMBL/GenBank/DDBJ whole genome shotgun (WGS) entry which is preliminary data.</text>
</comment>
<dbReference type="InterPro" id="IPR011990">
    <property type="entry name" value="TPR-like_helical_dom_sf"/>
</dbReference>
<comment type="similarity">
    <text evidence="9">Belongs to the Tom70 family.</text>
</comment>
<evidence type="ECO:0000256" key="5">
    <source>
        <dbReference type="ARBA" id="ARBA00022803"/>
    </source>
</evidence>
<proteinExistence type="inferred from homology"/>
<dbReference type="Proteomes" id="UP001146120">
    <property type="component" value="Unassembled WGS sequence"/>
</dbReference>
<gene>
    <name evidence="13" type="ORF">N0F65_007370</name>
</gene>